<dbReference type="PATRIC" id="fig|1423739.3.peg.48"/>
<evidence type="ECO:0000256" key="2">
    <source>
        <dbReference type="PROSITE-ProRule" id="PRU00335"/>
    </source>
</evidence>
<dbReference type="PANTHER" id="PTHR43479">
    <property type="entry name" value="ACREF/ENVCD OPERON REPRESSOR-RELATED"/>
    <property type="match status" value="1"/>
</dbReference>
<dbReference type="Gene3D" id="1.10.357.10">
    <property type="entry name" value="Tetracycline Repressor, domain 2"/>
    <property type="match status" value="1"/>
</dbReference>
<feature type="domain" description="HTH tetR-type" evidence="3">
    <location>
        <begin position="17"/>
        <end position="77"/>
    </location>
</feature>
<evidence type="ECO:0000313" key="5">
    <source>
        <dbReference type="Proteomes" id="UP000052013"/>
    </source>
</evidence>
<sequence>MNEHSFNKWEDEFMKPDDKRTRIINAAIKIFSCTGYAASNVPSIAKAANVSVGTIYHYLKNKQDILNVALQTTLANVNSELTTIFQDNESIEGSYNALFEASSLFIKNETITVHFLYGNLFNPDLDETSIQSRQETTKLLVDFLKKGQSKKVFIDSGLHTQLSLLIGSLFMLSNFYWLNENVPGESAPTMNEINHLKNQIWNGLTVSQAYF</sequence>
<accession>A0A0R1S7P8</accession>
<dbReference type="InterPro" id="IPR050624">
    <property type="entry name" value="HTH-type_Tx_Regulator"/>
</dbReference>
<keyword evidence="1 2" id="KW-0238">DNA-binding</keyword>
<gene>
    <name evidence="4" type="ORF">FC85_GL000042</name>
</gene>
<dbReference type="EMBL" id="AZEY01000066">
    <property type="protein sequence ID" value="KRL65494.1"/>
    <property type="molecule type" value="Genomic_DNA"/>
</dbReference>
<dbReference type="InterPro" id="IPR001647">
    <property type="entry name" value="HTH_TetR"/>
</dbReference>
<feature type="DNA-binding region" description="H-T-H motif" evidence="2">
    <location>
        <begin position="40"/>
        <end position="59"/>
    </location>
</feature>
<name>A0A0R1S7P8_9LACO</name>
<dbReference type="Pfam" id="PF00440">
    <property type="entry name" value="TetR_N"/>
    <property type="match status" value="1"/>
</dbReference>
<organism evidence="4 5">
    <name type="scientific">Lentilactobacillus diolivorans DSM 14421</name>
    <dbReference type="NCBI Taxonomy" id="1423739"/>
    <lineage>
        <taxon>Bacteria</taxon>
        <taxon>Bacillati</taxon>
        <taxon>Bacillota</taxon>
        <taxon>Bacilli</taxon>
        <taxon>Lactobacillales</taxon>
        <taxon>Lactobacillaceae</taxon>
        <taxon>Lentilactobacillus</taxon>
    </lineage>
</organism>
<evidence type="ECO:0000256" key="1">
    <source>
        <dbReference type="ARBA" id="ARBA00023125"/>
    </source>
</evidence>
<proteinExistence type="predicted"/>
<dbReference type="Proteomes" id="UP000052013">
    <property type="component" value="Unassembled WGS sequence"/>
</dbReference>
<comment type="caution">
    <text evidence="4">The sequence shown here is derived from an EMBL/GenBank/DDBJ whole genome shotgun (WGS) entry which is preliminary data.</text>
</comment>
<dbReference type="STRING" id="1423739.FC85_GL000042"/>
<dbReference type="PROSITE" id="PS50977">
    <property type="entry name" value="HTH_TETR_2"/>
    <property type="match status" value="1"/>
</dbReference>
<reference evidence="4 5" key="1">
    <citation type="journal article" date="2015" name="Genome Announc.">
        <title>Expanding the biotechnology potential of lactobacilli through comparative genomics of 213 strains and associated genera.</title>
        <authorList>
            <person name="Sun Z."/>
            <person name="Harris H.M."/>
            <person name="McCann A."/>
            <person name="Guo C."/>
            <person name="Argimon S."/>
            <person name="Zhang W."/>
            <person name="Yang X."/>
            <person name="Jeffery I.B."/>
            <person name="Cooney J.C."/>
            <person name="Kagawa T.F."/>
            <person name="Liu W."/>
            <person name="Song Y."/>
            <person name="Salvetti E."/>
            <person name="Wrobel A."/>
            <person name="Rasinkangas P."/>
            <person name="Parkhill J."/>
            <person name="Rea M.C."/>
            <person name="O'Sullivan O."/>
            <person name="Ritari J."/>
            <person name="Douillard F.P."/>
            <person name="Paul Ross R."/>
            <person name="Yang R."/>
            <person name="Briner A.E."/>
            <person name="Felis G.E."/>
            <person name="de Vos W.M."/>
            <person name="Barrangou R."/>
            <person name="Klaenhammer T.R."/>
            <person name="Caufield P.W."/>
            <person name="Cui Y."/>
            <person name="Zhang H."/>
            <person name="O'Toole P.W."/>
        </authorList>
    </citation>
    <scope>NUCLEOTIDE SEQUENCE [LARGE SCALE GENOMIC DNA]</scope>
    <source>
        <strain evidence="4 5">DSM 14421</strain>
    </source>
</reference>
<dbReference type="InterPro" id="IPR009057">
    <property type="entry name" value="Homeodomain-like_sf"/>
</dbReference>
<evidence type="ECO:0000259" key="3">
    <source>
        <dbReference type="PROSITE" id="PS50977"/>
    </source>
</evidence>
<dbReference type="GO" id="GO:0003677">
    <property type="term" value="F:DNA binding"/>
    <property type="evidence" value="ECO:0007669"/>
    <property type="project" value="UniProtKB-UniRule"/>
</dbReference>
<evidence type="ECO:0000313" key="4">
    <source>
        <dbReference type="EMBL" id="KRL65494.1"/>
    </source>
</evidence>
<dbReference type="AlphaFoldDB" id="A0A0R1S7P8"/>
<dbReference type="PANTHER" id="PTHR43479:SF11">
    <property type="entry name" value="ACREF_ENVCD OPERON REPRESSOR-RELATED"/>
    <property type="match status" value="1"/>
</dbReference>
<dbReference type="PRINTS" id="PR00455">
    <property type="entry name" value="HTHTETR"/>
</dbReference>
<protein>
    <submittedName>
        <fullName evidence="4">Transcriptional regulator, TetR family</fullName>
    </submittedName>
</protein>
<dbReference type="SUPFAM" id="SSF46689">
    <property type="entry name" value="Homeodomain-like"/>
    <property type="match status" value="1"/>
</dbReference>